<accession>A0A0U3M3J1</accession>
<dbReference type="RefSeq" id="WP_029182043.1">
    <property type="nucleotide sequence ID" value="NZ_CP013738.1"/>
</dbReference>
<keyword evidence="2" id="KW-1133">Transmembrane helix</keyword>
<protein>
    <submittedName>
        <fullName evidence="3">Uncharacterized protein</fullName>
    </submittedName>
</protein>
<keyword evidence="2" id="KW-0812">Transmembrane</keyword>
<sequence>MSKGQDDDEPIFIRSDWGTSRYVYNPRNPVGMGLIIGFLLFAAVAMYSLRASSSWSEGEWRDAVHAAVRDLEATPQTLGSWTGGYQSMIRDAVEESGEGPTSGGGLHIEEADDPYDKDADPSVDLFEVRAEDVDTAFCLSVSPPEPDSVLTRVEVSLSISFEVGRC</sequence>
<dbReference type="AlphaFoldDB" id="A0A0U3M3J1"/>
<evidence type="ECO:0000256" key="1">
    <source>
        <dbReference type="SAM" id="MobiDB-lite"/>
    </source>
</evidence>
<evidence type="ECO:0000313" key="3">
    <source>
        <dbReference type="EMBL" id="ALU97362.1"/>
    </source>
</evidence>
<gene>
    <name evidence="3" type="ORF">WQO_30880</name>
</gene>
<dbReference type="STRING" id="1172567.WQO_30880"/>
<name>A0A0U3M3J1_STRGL</name>
<organism evidence="3 4">
    <name type="scientific">Streptomyces globisporus C-1027</name>
    <dbReference type="NCBI Taxonomy" id="1172567"/>
    <lineage>
        <taxon>Bacteria</taxon>
        <taxon>Bacillati</taxon>
        <taxon>Actinomycetota</taxon>
        <taxon>Actinomycetes</taxon>
        <taxon>Kitasatosporales</taxon>
        <taxon>Streptomycetaceae</taxon>
        <taxon>Streptomyces</taxon>
    </lineage>
</organism>
<evidence type="ECO:0000313" key="4">
    <source>
        <dbReference type="Proteomes" id="UP000064183"/>
    </source>
</evidence>
<feature type="transmembrane region" description="Helical" evidence="2">
    <location>
        <begin position="30"/>
        <end position="49"/>
    </location>
</feature>
<evidence type="ECO:0000256" key="2">
    <source>
        <dbReference type="SAM" id="Phobius"/>
    </source>
</evidence>
<dbReference type="EMBL" id="CP013738">
    <property type="protein sequence ID" value="ALU97362.1"/>
    <property type="molecule type" value="Genomic_DNA"/>
</dbReference>
<feature type="region of interest" description="Disordered" evidence="1">
    <location>
        <begin position="94"/>
        <end position="115"/>
    </location>
</feature>
<reference evidence="3 4" key="1">
    <citation type="journal article" date="2012" name="J. Bacteriol.">
        <title>Draft genome sequence of Streptomyces globisporus C-1027, which produces an antitumor antibiotic consisting of a nine-membered enediyne with a chromoprotein.</title>
        <authorList>
            <person name="Wang L."/>
            <person name="Wang S."/>
            <person name="He Q."/>
            <person name="Yu T."/>
            <person name="Li Q."/>
            <person name="Hong B."/>
        </authorList>
    </citation>
    <scope>NUCLEOTIDE SEQUENCE [LARGE SCALE GENOMIC DNA]</scope>
    <source>
        <strain evidence="3 4">C-1027</strain>
    </source>
</reference>
<dbReference type="Proteomes" id="UP000064183">
    <property type="component" value="Chromosome"/>
</dbReference>
<dbReference type="GeneID" id="27786836"/>
<proteinExistence type="predicted"/>
<dbReference type="KEGG" id="sgb:WQO_30880"/>
<keyword evidence="2" id="KW-0472">Membrane</keyword>